<evidence type="ECO:0000259" key="5">
    <source>
        <dbReference type="Pfam" id="PF22923"/>
    </source>
</evidence>
<name>A0A8K1FY22_9PASS</name>
<evidence type="ECO:0000256" key="1">
    <source>
        <dbReference type="ARBA" id="ARBA00022490"/>
    </source>
</evidence>
<keyword evidence="1" id="KW-0963">Cytoplasm</keyword>
<dbReference type="EMBL" id="SWJQ01001787">
    <property type="protein sequence ID" value="TRZ07420.1"/>
    <property type="molecule type" value="Genomic_DNA"/>
</dbReference>
<protein>
    <recommendedName>
        <fullName evidence="5">Kinesin-like protein KIF2A-like N-terminal domain-containing protein</fullName>
    </recommendedName>
</protein>
<proteinExistence type="predicted"/>
<dbReference type="AlphaFoldDB" id="A0A8K1FY22"/>
<feature type="region of interest" description="Disordered" evidence="4">
    <location>
        <begin position="48"/>
        <end position="128"/>
    </location>
</feature>
<comment type="caution">
    <text evidence="6">The sequence shown here is derived from an EMBL/GenBank/DDBJ whole genome shotgun (WGS) entry which is preliminary data.</text>
</comment>
<feature type="domain" description="Kinesin-like protein KIF2A-like N-terminal" evidence="5">
    <location>
        <begin position="6"/>
        <end position="44"/>
    </location>
</feature>
<accession>A0A8K1FY22</accession>
<evidence type="ECO:0000256" key="2">
    <source>
        <dbReference type="ARBA" id="ARBA00022701"/>
    </source>
</evidence>
<reference evidence="6" key="1">
    <citation type="submission" date="2019-04" db="EMBL/GenBank/DDBJ databases">
        <title>Genome assembly of Zosterops borbonicus 15179.</title>
        <authorList>
            <person name="Leroy T."/>
            <person name="Anselmetti Y."/>
            <person name="Tilak M.-K."/>
            <person name="Nabholz B."/>
        </authorList>
    </citation>
    <scope>NUCLEOTIDE SEQUENCE</scope>
    <source>
        <strain evidence="6">HGM_15179</strain>
        <tissue evidence="6">Muscle</tissue>
    </source>
</reference>
<evidence type="ECO:0000256" key="3">
    <source>
        <dbReference type="ARBA" id="ARBA00023054"/>
    </source>
</evidence>
<keyword evidence="7" id="KW-1185">Reference proteome</keyword>
<gene>
    <name evidence="6" type="ORF">HGM15179_019689</name>
</gene>
<evidence type="ECO:0000313" key="6">
    <source>
        <dbReference type="EMBL" id="TRZ07420.1"/>
    </source>
</evidence>
<evidence type="ECO:0000256" key="4">
    <source>
        <dbReference type="SAM" id="MobiDB-lite"/>
    </source>
</evidence>
<feature type="non-terminal residue" evidence="6">
    <location>
        <position position="1"/>
    </location>
</feature>
<dbReference type="Pfam" id="PF22923">
    <property type="entry name" value="KIF2A-like_1st"/>
    <property type="match status" value="1"/>
</dbReference>
<dbReference type="InterPro" id="IPR054473">
    <property type="entry name" value="KIF2A-like_N"/>
</dbReference>
<keyword evidence="2" id="KW-0493">Microtubule</keyword>
<dbReference type="OrthoDB" id="3176171at2759"/>
<evidence type="ECO:0000313" key="7">
    <source>
        <dbReference type="Proteomes" id="UP000796761"/>
    </source>
</evidence>
<organism evidence="6 7">
    <name type="scientific">Zosterops borbonicus</name>
    <dbReference type="NCBI Taxonomy" id="364589"/>
    <lineage>
        <taxon>Eukaryota</taxon>
        <taxon>Metazoa</taxon>
        <taxon>Chordata</taxon>
        <taxon>Craniata</taxon>
        <taxon>Vertebrata</taxon>
        <taxon>Euteleostomi</taxon>
        <taxon>Archelosauria</taxon>
        <taxon>Archosauria</taxon>
        <taxon>Dinosauria</taxon>
        <taxon>Saurischia</taxon>
        <taxon>Theropoda</taxon>
        <taxon>Coelurosauria</taxon>
        <taxon>Aves</taxon>
        <taxon>Neognathae</taxon>
        <taxon>Neoaves</taxon>
        <taxon>Telluraves</taxon>
        <taxon>Australaves</taxon>
        <taxon>Passeriformes</taxon>
        <taxon>Sylvioidea</taxon>
        <taxon>Zosteropidae</taxon>
        <taxon>Zosterops</taxon>
    </lineage>
</organism>
<sequence length="128" mass="14637">MGMCPGRIHQAMVTSLNEKNESVTVEWIENGDTKGKEIDLESIFSLNPDLAPDEDIEPSPEVPPPTSAAKVNKIMKSRQTMAPIKNDTPARDNRARRKSNCVKEVEKLQEKREKRRLQQQELREKRAQ</sequence>
<keyword evidence="3" id="KW-0175">Coiled coil</keyword>
<dbReference type="Proteomes" id="UP000796761">
    <property type="component" value="Unassembled WGS sequence"/>
</dbReference>
<feature type="compositionally biased region" description="Basic and acidic residues" evidence="4">
    <location>
        <begin position="101"/>
        <end position="128"/>
    </location>
</feature>
<dbReference type="GO" id="GO:0005874">
    <property type="term" value="C:microtubule"/>
    <property type="evidence" value="ECO:0007669"/>
    <property type="project" value="UniProtKB-KW"/>
</dbReference>